<evidence type="ECO:0000313" key="2">
    <source>
        <dbReference type="EMBL" id="MCH7397585.1"/>
    </source>
</evidence>
<dbReference type="EMBL" id="JAKZGS010000003">
    <property type="protein sequence ID" value="MCH7397585.1"/>
    <property type="molecule type" value="Genomic_DNA"/>
</dbReference>
<organism evidence="2 3">
    <name type="scientific">Belliella calami</name>
    <dbReference type="NCBI Taxonomy" id="2923436"/>
    <lineage>
        <taxon>Bacteria</taxon>
        <taxon>Pseudomonadati</taxon>
        <taxon>Bacteroidota</taxon>
        <taxon>Cytophagia</taxon>
        <taxon>Cytophagales</taxon>
        <taxon>Cyclobacteriaceae</taxon>
        <taxon>Belliella</taxon>
    </lineage>
</organism>
<dbReference type="SUPFAM" id="SSF53474">
    <property type="entry name" value="alpha/beta-Hydrolases"/>
    <property type="match status" value="1"/>
</dbReference>
<reference evidence="2" key="1">
    <citation type="submission" date="2022-03" db="EMBL/GenBank/DDBJ databases">
        <title>De novo assembled genomes of Belliella spp. (Cyclobacteriaceae) strains.</title>
        <authorList>
            <person name="Szabo A."/>
            <person name="Korponai K."/>
            <person name="Felfoldi T."/>
        </authorList>
    </citation>
    <scope>NUCLEOTIDE SEQUENCE</scope>
    <source>
        <strain evidence="2">DSM 107340</strain>
    </source>
</reference>
<dbReference type="InterPro" id="IPR029058">
    <property type="entry name" value="AB_hydrolase_fold"/>
</dbReference>
<dbReference type="Pfam" id="PF02230">
    <property type="entry name" value="Abhydrolase_2"/>
    <property type="match status" value="1"/>
</dbReference>
<evidence type="ECO:0000313" key="3">
    <source>
        <dbReference type="Proteomes" id="UP001165488"/>
    </source>
</evidence>
<dbReference type="Proteomes" id="UP001165488">
    <property type="component" value="Unassembled WGS sequence"/>
</dbReference>
<keyword evidence="2" id="KW-0378">Hydrolase</keyword>
<proteinExistence type="predicted"/>
<dbReference type="RefSeq" id="WP_241274091.1">
    <property type="nucleotide sequence ID" value="NZ_JAKZGS010000003.1"/>
</dbReference>
<dbReference type="InterPro" id="IPR003140">
    <property type="entry name" value="PLipase/COase/thioEstase"/>
</dbReference>
<protein>
    <submittedName>
        <fullName evidence="2">Alpha/beta hydrolase</fullName>
    </submittedName>
</protein>
<gene>
    <name evidence="2" type="ORF">MM236_06275</name>
</gene>
<sequence length="212" mass="24271">MKCQVKYEHIAQYYLSHKPSGEEKDIWMVFHGYGQLAEFFLRKFKSCFSKEKLFVAPEGTNYNYLQGFEGRVGANWMTKHERELAIANNERFLNSLIEVICEKYEVLPNINILGFSQGAATASRWCNQLRYPINKLVLWGGGFANDLQIVGLGDRLMKSEISIVLGDQDEFVSTDSIQKQEELILSLKVKVNKITYPGGHDLHTPTLEMIVL</sequence>
<keyword evidence="3" id="KW-1185">Reference proteome</keyword>
<accession>A0ABS9UN17</accession>
<name>A0ABS9UN17_9BACT</name>
<comment type="caution">
    <text evidence="2">The sequence shown here is derived from an EMBL/GenBank/DDBJ whole genome shotgun (WGS) entry which is preliminary data.</text>
</comment>
<dbReference type="GO" id="GO:0016787">
    <property type="term" value="F:hydrolase activity"/>
    <property type="evidence" value="ECO:0007669"/>
    <property type="project" value="UniProtKB-KW"/>
</dbReference>
<evidence type="ECO:0000259" key="1">
    <source>
        <dbReference type="Pfam" id="PF02230"/>
    </source>
</evidence>
<dbReference type="Gene3D" id="3.40.50.1820">
    <property type="entry name" value="alpha/beta hydrolase"/>
    <property type="match status" value="1"/>
</dbReference>
<feature type="domain" description="Phospholipase/carboxylesterase/thioesterase" evidence="1">
    <location>
        <begin position="19"/>
        <end position="207"/>
    </location>
</feature>